<dbReference type="InterPro" id="IPR008676">
    <property type="entry name" value="MRG"/>
</dbReference>
<organism evidence="7 8">
    <name type="scientific">Meganyctiphanes norvegica</name>
    <name type="common">Northern krill</name>
    <name type="synonym">Thysanopoda norvegica</name>
    <dbReference type="NCBI Taxonomy" id="48144"/>
    <lineage>
        <taxon>Eukaryota</taxon>
        <taxon>Metazoa</taxon>
        <taxon>Ecdysozoa</taxon>
        <taxon>Arthropoda</taxon>
        <taxon>Crustacea</taxon>
        <taxon>Multicrustacea</taxon>
        <taxon>Malacostraca</taxon>
        <taxon>Eumalacostraca</taxon>
        <taxon>Eucarida</taxon>
        <taxon>Euphausiacea</taxon>
        <taxon>Euphausiidae</taxon>
        <taxon>Meganyctiphanes</taxon>
    </lineage>
</organism>
<feature type="non-terminal residue" evidence="7">
    <location>
        <position position="1"/>
    </location>
</feature>
<dbReference type="PANTHER" id="PTHR10880">
    <property type="entry name" value="MORTALITY FACTOR 4-LIKE PROTEIN"/>
    <property type="match status" value="1"/>
</dbReference>
<name>A0AAV2QSM8_MEGNR</name>
<evidence type="ECO:0000313" key="7">
    <source>
        <dbReference type="EMBL" id="CAL4096496.1"/>
    </source>
</evidence>
<evidence type="ECO:0000313" key="8">
    <source>
        <dbReference type="Proteomes" id="UP001497623"/>
    </source>
</evidence>
<gene>
    <name evidence="7" type="ORF">MNOR_LOCUS15766</name>
</gene>
<dbReference type="InterPro" id="IPR026541">
    <property type="entry name" value="MRG_dom"/>
</dbReference>
<dbReference type="GO" id="GO:0006355">
    <property type="term" value="P:regulation of DNA-templated transcription"/>
    <property type="evidence" value="ECO:0007669"/>
    <property type="project" value="InterPro"/>
</dbReference>
<dbReference type="GO" id="GO:0005634">
    <property type="term" value="C:nucleus"/>
    <property type="evidence" value="ECO:0007669"/>
    <property type="project" value="UniProtKB-SubCell"/>
</dbReference>
<dbReference type="Gene3D" id="1.10.274.30">
    <property type="entry name" value="MRG domain"/>
    <property type="match status" value="1"/>
</dbReference>
<evidence type="ECO:0000256" key="2">
    <source>
        <dbReference type="ARBA" id="ARBA00022853"/>
    </source>
</evidence>
<keyword evidence="3" id="KW-0805">Transcription regulation</keyword>
<evidence type="ECO:0000259" key="6">
    <source>
        <dbReference type="Pfam" id="PF05712"/>
    </source>
</evidence>
<keyword evidence="8" id="KW-1185">Reference proteome</keyword>
<keyword evidence="2" id="KW-0156">Chromatin regulator</keyword>
<dbReference type="EMBL" id="CAXKWB010010020">
    <property type="protein sequence ID" value="CAL4096496.1"/>
    <property type="molecule type" value="Genomic_DNA"/>
</dbReference>
<evidence type="ECO:0000256" key="4">
    <source>
        <dbReference type="ARBA" id="ARBA00023163"/>
    </source>
</evidence>
<dbReference type="GO" id="GO:0006325">
    <property type="term" value="P:chromatin organization"/>
    <property type="evidence" value="ECO:0007669"/>
    <property type="project" value="UniProtKB-KW"/>
</dbReference>
<feature type="domain" description="MRG" evidence="6">
    <location>
        <begin position="2"/>
        <end position="97"/>
    </location>
</feature>
<comment type="subcellular location">
    <subcellularLocation>
        <location evidence="1">Nucleus</location>
    </subcellularLocation>
</comment>
<accession>A0AAV2QSM8</accession>
<comment type="caution">
    <text evidence="7">The sequence shown here is derived from an EMBL/GenBank/DDBJ whole genome shotgun (WGS) entry which is preliminary data.</text>
</comment>
<keyword evidence="4" id="KW-0804">Transcription</keyword>
<sequence length="113" mass="13379">CFILGLQDYFNVMLGTQLLYKFERPMYADLLTTHEGKEMTDLYGFIHLVRLFIRLSQKLPYTQLDSSALRLLKYHIQDFLKFLVSSVSKYYSVDEYAVPPPEYHRKCHSMMAP</sequence>
<dbReference type="PROSITE" id="PS51640">
    <property type="entry name" value="MRG"/>
    <property type="match status" value="1"/>
</dbReference>
<dbReference type="Proteomes" id="UP001497623">
    <property type="component" value="Unassembled WGS sequence"/>
</dbReference>
<evidence type="ECO:0000256" key="3">
    <source>
        <dbReference type="ARBA" id="ARBA00023015"/>
    </source>
</evidence>
<dbReference type="Pfam" id="PF05712">
    <property type="entry name" value="MRG"/>
    <property type="match status" value="1"/>
</dbReference>
<keyword evidence="5" id="KW-0539">Nucleus</keyword>
<dbReference type="AlphaFoldDB" id="A0AAV2QSM8"/>
<dbReference type="GO" id="GO:0035267">
    <property type="term" value="C:NuA4 histone acetyltransferase complex"/>
    <property type="evidence" value="ECO:0007669"/>
    <property type="project" value="TreeGrafter"/>
</dbReference>
<evidence type="ECO:0000256" key="5">
    <source>
        <dbReference type="ARBA" id="ARBA00023242"/>
    </source>
</evidence>
<evidence type="ECO:0000256" key="1">
    <source>
        <dbReference type="ARBA" id="ARBA00004123"/>
    </source>
</evidence>
<proteinExistence type="predicted"/>
<reference evidence="7 8" key="1">
    <citation type="submission" date="2024-05" db="EMBL/GenBank/DDBJ databases">
        <authorList>
            <person name="Wallberg A."/>
        </authorList>
    </citation>
    <scope>NUCLEOTIDE SEQUENCE [LARGE SCALE GENOMIC DNA]</scope>
</reference>
<dbReference type="InterPro" id="IPR038217">
    <property type="entry name" value="MRG_C_sf"/>
</dbReference>
<dbReference type="PANTHER" id="PTHR10880:SF48">
    <property type="entry name" value="MORTALITY FACTOR 4 LIKE 2"/>
    <property type="match status" value="1"/>
</dbReference>
<protein>
    <recommendedName>
        <fullName evidence="6">MRG domain-containing protein</fullName>
    </recommendedName>
</protein>